<dbReference type="PaxDb" id="55529-EKX54272"/>
<keyword evidence="19" id="KW-1185">Reference proteome</keyword>
<dbReference type="GO" id="GO:0008331">
    <property type="term" value="F:high voltage-gated calcium channel activity"/>
    <property type="evidence" value="ECO:0007669"/>
    <property type="project" value="TreeGrafter"/>
</dbReference>
<feature type="transmembrane region" description="Helical" evidence="15">
    <location>
        <begin position="555"/>
        <end position="577"/>
    </location>
</feature>
<dbReference type="GeneID" id="17311177"/>
<dbReference type="PANTHER" id="PTHR45628">
    <property type="entry name" value="VOLTAGE-DEPENDENT CALCIUM CHANNEL TYPE A SUBUNIT ALPHA-1"/>
    <property type="match status" value="1"/>
</dbReference>
<feature type="compositionally biased region" description="Acidic residues" evidence="14">
    <location>
        <begin position="824"/>
        <end position="833"/>
    </location>
</feature>
<evidence type="ECO:0000256" key="11">
    <source>
        <dbReference type="ARBA" id="ARBA00023180"/>
    </source>
</evidence>
<evidence type="ECO:0000256" key="12">
    <source>
        <dbReference type="ARBA" id="ARBA00023303"/>
    </source>
</evidence>
<feature type="transmembrane region" description="Helical" evidence="15">
    <location>
        <begin position="527"/>
        <end position="549"/>
    </location>
</feature>
<dbReference type="EnsemblProtists" id="EKX54272">
    <property type="protein sequence ID" value="EKX54272"/>
    <property type="gene ID" value="GUITHDRAFT_160614"/>
</dbReference>
<dbReference type="SUPFAM" id="SSF81324">
    <property type="entry name" value="Voltage-gated potassium channels"/>
    <property type="match status" value="2"/>
</dbReference>
<protein>
    <recommendedName>
        <fullName evidence="16">Ion transport domain-containing protein</fullName>
    </recommendedName>
</protein>
<keyword evidence="4" id="KW-0107">Calcium channel</keyword>
<feature type="transmembrane region" description="Helical" evidence="15">
    <location>
        <begin position="497"/>
        <end position="515"/>
    </location>
</feature>
<dbReference type="GO" id="GO:0005891">
    <property type="term" value="C:voltage-gated calcium channel complex"/>
    <property type="evidence" value="ECO:0007669"/>
    <property type="project" value="TreeGrafter"/>
</dbReference>
<feature type="region of interest" description="Disordered" evidence="14">
    <location>
        <begin position="813"/>
        <end position="856"/>
    </location>
</feature>
<reference evidence="18" key="3">
    <citation type="submission" date="2015-06" db="UniProtKB">
        <authorList>
            <consortium name="EnsemblProtists"/>
        </authorList>
    </citation>
    <scope>IDENTIFICATION</scope>
</reference>
<feature type="transmembrane region" description="Helical" evidence="15">
    <location>
        <begin position="653"/>
        <end position="677"/>
    </location>
</feature>
<keyword evidence="8 15" id="KW-1133">Transmembrane helix</keyword>
<evidence type="ECO:0000256" key="13">
    <source>
        <dbReference type="SAM" id="Coils"/>
    </source>
</evidence>
<dbReference type="Pfam" id="PF00520">
    <property type="entry name" value="Ion_trans"/>
    <property type="match status" value="2"/>
</dbReference>
<evidence type="ECO:0000256" key="14">
    <source>
        <dbReference type="SAM" id="MobiDB-lite"/>
    </source>
</evidence>
<dbReference type="HOGENOM" id="CLU_266633_0_0_1"/>
<organism evidence="17">
    <name type="scientific">Guillardia theta (strain CCMP2712)</name>
    <name type="common">Cryptophyte</name>
    <dbReference type="NCBI Taxonomy" id="905079"/>
    <lineage>
        <taxon>Eukaryota</taxon>
        <taxon>Cryptophyceae</taxon>
        <taxon>Pyrenomonadales</taxon>
        <taxon>Geminigeraceae</taxon>
        <taxon>Guillardia</taxon>
    </lineage>
</organism>
<evidence type="ECO:0000313" key="18">
    <source>
        <dbReference type="EnsemblProtists" id="EKX54272"/>
    </source>
</evidence>
<evidence type="ECO:0000256" key="6">
    <source>
        <dbReference type="ARBA" id="ARBA00022837"/>
    </source>
</evidence>
<dbReference type="InterPro" id="IPR027359">
    <property type="entry name" value="Volt_channel_dom_sf"/>
</dbReference>
<evidence type="ECO:0000256" key="9">
    <source>
        <dbReference type="ARBA" id="ARBA00023065"/>
    </source>
</evidence>
<dbReference type="AlphaFoldDB" id="L1K124"/>
<evidence type="ECO:0000256" key="15">
    <source>
        <dbReference type="SAM" id="Phobius"/>
    </source>
</evidence>
<dbReference type="Gene3D" id="1.10.238.10">
    <property type="entry name" value="EF-hand"/>
    <property type="match status" value="1"/>
</dbReference>
<keyword evidence="11" id="KW-0325">Glycoprotein</keyword>
<feature type="transmembrane region" description="Helical" evidence="15">
    <location>
        <begin position="186"/>
        <end position="204"/>
    </location>
</feature>
<accession>L1K124</accession>
<evidence type="ECO:0000256" key="5">
    <source>
        <dbReference type="ARBA" id="ARBA00022692"/>
    </source>
</evidence>
<keyword evidence="7" id="KW-0851">Voltage-gated channel</keyword>
<evidence type="ECO:0000313" key="17">
    <source>
        <dbReference type="EMBL" id="EKX54272.1"/>
    </source>
</evidence>
<feature type="transmembrane region" description="Helical" evidence="15">
    <location>
        <begin position="465"/>
        <end position="485"/>
    </location>
</feature>
<gene>
    <name evidence="17" type="ORF">GUITHDRAFT_160614</name>
</gene>
<feature type="transmembrane region" description="Helical" evidence="15">
    <location>
        <begin position="354"/>
        <end position="379"/>
    </location>
</feature>
<evidence type="ECO:0000256" key="8">
    <source>
        <dbReference type="ARBA" id="ARBA00022989"/>
    </source>
</evidence>
<dbReference type="STRING" id="905079.L1K124"/>
<evidence type="ECO:0000256" key="3">
    <source>
        <dbReference type="ARBA" id="ARBA00022568"/>
    </source>
</evidence>
<keyword evidence="2" id="KW-0813">Transport</keyword>
<feature type="domain" description="Ion transport" evidence="16">
    <location>
        <begin position="433"/>
        <end position="680"/>
    </location>
</feature>
<evidence type="ECO:0000256" key="4">
    <source>
        <dbReference type="ARBA" id="ARBA00022673"/>
    </source>
</evidence>
<feature type="coiled-coil region" evidence="13">
    <location>
        <begin position="1174"/>
        <end position="1232"/>
    </location>
</feature>
<proteinExistence type="predicted"/>
<evidence type="ECO:0000256" key="2">
    <source>
        <dbReference type="ARBA" id="ARBA00022448"/>
    </source>
</evidence>
<dbReference type="KEGG" id="gtt:GUITHDRAFT_160614"/>
<keyword evidence="13" id="KW-0175">Coiled coil</keyword>
<evidence type="ECO:0000313" key="19">
    <source>
        <dbReference type="Proteomes" id="UP000011087"/>
    </source>
</evidence>
<keyword evidence="10 15" id="KW-0472">Membrane</keyword>
<evidence type="ECO:0000256" key="7">
    <source>
        <dbReference type="ARBA" id="ARBA00022882"/>
    </source>
</evidence>
<reference evidence="17 19" key="1">
    <citation type="journal article" date="2012" name="Nature">
        <title>Algal genomes reveal evolutionary mosaicism and the fate of nucleomorphs.</title>
        <authorList>
            <consortium name="DOE Joint Genome Institute"/>
            <person name="Curtis B.A."/>
            <person name="Tanifuji G."/>
            <person name="Burki F."/>
            <person name="Gruber A."/>
            <person name="Irimia M."/>
            <person name="Maruyama S."/>
            <person name="Arias M.C."/>
            <person name="Ball S.G."/>
            <person name="Gile G.H."/>
            <person name="Hirakawa Y."/>
            <person name="Hopkins J.F."/>
            <person name="Kuo A."/>
            <person name="Rensing S.A."/>
            <person name="Schmutz J."/>
            <person name="Symeonidi A."/>
            <person name="Elias M."/>
            <person name="Eveleigh R.J."/>
            <person name="Herman E.K."/>
            <person name="Klute M.J."/>
            <person name="Nakayama T."/>
            <person name="Obornik M."/>
            <person name="Reyes-Prieto A."/>
            <person name="Armbrust E.V."/>
            <person name="Aves S.J."/>
            <person name="Beiko R.G."/>
            <person name="Coutinho P."/>
            <person name="Dacks J.B."/>
            <person name="Durnford D.G."/>
            <person name="Fast N.M."/>
            <person name="Green B.R."/>
            <person name="Grisdale C.J."/>
            <person name="Hempel F."/>
            <person name="Henrissat B."/>
            <person name="Hoppner M.P."/>
            <person name="Ishida K."/>
            <person name="Kim E."/>
            <person name="Koreny L."/>
            <person name="Kroth P.G."/>
            <person name="Liu Y."/>
            <person name="Malik S.B."/>
            <person name="Maier U.G."/>
            <person name="McRose D."/>
            <person name="Mock T."/>
            <person name="Neilson J.A."/>
            <person name="Onodera N.T."/>
            <person name="Poole A.M."/>
            <person name="Pritham E.J."/>
            <person name="Richards T.A."/>
            <person name="Rocap G."/>
            <person name="Roy S.W."/>
            <person name="Sarai C."/>
            <person name="Schaack S."/>
            <person name="Shirato S."/>
            <person name="Slamovits C.H."/>
            <person name="Spencer D.F."/>
            <person name="Suzuki S."/>
            <person name="Worden A.Z."/>
            <person name="Zauner S."/>
            <person name="Barry K."/>
            <person name="Bell C."/>
            <person name="Bharti A.K."/>
            <person name="Crow J.A."/>
            <person name="Grimwood J."/>
            <person name="Kramer R."/>
            <person name="Lindquist E."/>
            <person name="Lucas S."/>
            <person name="Salamov A."/>
            <person name="McFadden G.I."/>
            <person name="Lane C.E."/>
            <person name="Keeling P.J."/>
            <person name="Gray M.W."/>
            <person name="Grigoriev I.V."/>
            <person name="Archibald J.M."/>
        </authorList>
    </citation>
    <scope>NUCLEOTIDE SEQUENCE</scope>
    <source>
        <strain evidence="17 19">CCMP2712</strain>
    </source>
</reference>
<feature type="coiled-coil region" evidence="13">
    <location>
        <begin position="735"/>
        <end position="795"/>
    </location>
</feature>
<sequence length="1242" mass="141095">MSKLAAFGILGEVTIHAIKLGIANQVNFRDLKLTPVDAALKILRNPDIAWRLGIPNLFENRIEQEVANARLKSEAPIDESNQFATEERDSFRSKMNRLLVRLADSKTFDNIVLIAITMSTVFLTFETPSRLIPGPVSYELLDLMNILFTIIFTVEAVAKIGANGLLLPNSVEHTAYWQSIPNRMDFIVLAFNLAELFGIGALVGTRTSKLIRISKALRPLRLMSRFEGTRAIVKALVGSVKPISYAVLFLFINCSIFAVTGMALFRDKFYSCNDGSLDGLLGEGRTQCAGQFLNEDVYSPRSWSNPPAGTHFDTFPDGVLALFRVITLKWNAIWITGQDAYEVNLQPVQNYNSFVATVFFALFIFVGSFFSLNLFVSFICDGFYASQGVDTSEEIQWASIRDMIKRHLPARERVYPDNLTARYARGVVLSYQFRYFSAGCLLVNIMCMSSSHVNPSSSFSLFLSVQNDVFFGIMCLEFVLDLLGFGPEIAFTQGSGFDFFLIVATIFVMTFESSFRSAGQVVRLLRLFRFLMTLSSHSLVASIFETVVLSTVQTANIMVVLLVSMIVFAVLFVQLFGTTKYGSRLGPQANYFTFYSAMLTLFQIIFGDEWHQLMDDCSINFPSCTPTVYDRNGNELRIGDCGTRVGSLLGYHFYMIIVHYTILNLFIGMIMNNFAYITTKDSQGVIKEAEVKTISRIWVQILDPKASGCVKLHQVYKFLSAIGSPLGFYDSGNNLHRYLCIREDLSRQLKILEENRDHGNKGFLFFLKDLESKLYQEANNQWKTVQNQAEEYRKQLESYYSGNKSFKSDLVGKDAQHEGTDSDASAENDDSPSDTENQVHVSGGNMGSKRDRGRVRVKKIKRIDSSKALDKIITDLQTKSKRELKRLEREHIQAKEKEMFALQASQFSKPTVTSYMRMISFLRWLSELFVSRQKILETHRSYEVLLYTEVLETCLVWMKKSILPSRIAHNKNDYLDSIRSTASTQLATAVIKGGIQRRRFRAIKKMTNALFTSTHFLKKNRRNLLKQTRSSSFKIRSFGLDSKRAEEILLSNHSDALVKFAKLVKYRFITESEILEIAEEGGVVVQEEDIMDVDEFMLNQILSLQEISILIPHIDLREKLDDLIEKGYENSLWKLARSMGFIAGNSARLSSLSHAQVSELLHKFEEDSSEKNNIAESQARMKQYKLQMAQYREIKGSLSDITRGNQEITRVILETRKKCDELQKERSKLMKTDRTYAADDSS</sequence>
<feature type="domain" description="Ion transport" evidence="16">
    <location>
        <begin position="106"/>
        <end position="384"/>
    </location>
</feature>
<dbReference type="RefSeq" id="XP_005841252.1">
    <property type="nucleotide sequence ID" value="XM_005841195.1"/>
</dbReference>
<dbReference type="Gene3D" id="1.20.120.350">
    <property type="entry name" value="Voltage-gated potassium channels. Chain C"/>
    <property type="match status" value="2"/>
</dbReference>
<dbReference type="eggNOG" id="KOG2301">
    <property type="taxonomic scope" value="Eukaryota"/>
</dbReference>
<keyword evidence="3" id="KW-0109">Calcium transport</keyword>
<evidence type="ECO:0000259" key="16">
    <source>
        <dbReference type="Pfam" id="PF00520"/>
    </source>
</evidence>
<evidence type="ECO:0000256" key="1">
    <source>
        <dbReference type="ARBA" id="ARBA00004141"/>
    </source>
</evidence>
<dbReference type="InterPro" id="IPR005821">
    <property type="entry name" value="Ion_trans_dom"/>
</dbReference>
<comment type="subcellular location">
    <subcellularLocation>
        <location evidence="1">Membrane</location>
        <topology evidence="1">Multi-pass membrane protein</topology>
    </subcellularLocation>
</comment>
<dbReference type="InterPro" id="IPR050599">
    <property type="entry name" value="VDCC_alpha-1_subunit"/>
</dbReference>
<dbReference type="OrthoDB" id="10069766at2759"/>
<keyword evidence="6" id="KW-0106">Calcium</keyword>
<keyword evidence="5 15" id="KW-0812">Transmembrane</keyword>
<dbReference type="Proteomes" id="UP000011087">
    <property type="component" value="Unassembled WGS sequence"/>
</dbReference>
<name>L1K124_GUITC</name>
<dbReference type="PANTHER" id="PTHR45628:SF7">
    <property type="entry name" value="VOLTAGE-DEPENDENT CALCIUM CHANNEL TYPE A SUBUNIT ALPHA-1"/>
    <property type="match status" value="1"/>
</dbReference>
<dbReference type="EMBL" id="JH992967">
    <property type="protein sequence ID" value="EKX54272.1"/>
    <property type="molecule type" value="Genomic_DNA"/>
</dbReference>
<feature type="transmembrane region" description="Helical" evidence="15">
    <location>
        <begin position="243"/>
        <end position="265"/>
    </location>
</feature>
<keyword evidence="9" id="KW-0406">Ion transport</keyword>
<reference evidence="19" key="2">
    <citation type="submission" date="2012-11" db="EMBL/GenBank/DDBJ databases">
        <authorList>
            <person name="Kuo A."/>
            <person name="Curtis B.A."/>
            <person name="Tanifuji G."/>
            <person name="Burki F."/>
            <person name="Gruber A."/>
            <person name="Irimia M."/>
            <person name="Maruyama S."/>
            <person name="Arias M.C."/>
            <person name="Ball S.G."/>
            <person name="Gile G.H."/>
            <person name="Hirakawa Y."/>
            <person name="Hopkins J.F."/>
            <person name="Rensing S.A."/>
            <person name="Schmutz J."/>
            <person name="Symeonidi A."/>
            <person name="Elias M."/>
            <person name="Eveleigh R.J."/>
            <person name="Herman E.K."/>
            <person name="Klute M.J."/>
            <person name="Nakayama T."/>
            <person name="Obornik M."/>
            <person name="Reyes-Prieto A."/>
            <person name="Armbrust E.V."/>
            <person name="Aves S.J."/>
            <person name="Beiko R.G."/>
            <person name="Coutinho P."/>
            <person name="Dacks J.B."/>
            <person name="Durnford D.G."/>
            <person name="Fast N.M."/>
            <person name="Green B.R."/>
            <person name="Grisdale C."/>
            <person name="Hempe F."/>
            <person name="Henrissat B."/>
            <person name="Hoppner M.P."/>
            <person name="Ishida K.-I."/>
            <person name="Kim E."/>
            <person name="Koreny L."/>
            <person name="Kroth P.G."/>
            <person name="Liu Y."/>
            <person name="Malik S.-B."/>
            <person name="Maier U.G."/>
            <person name="McRose D."/>
            <person name="Mock T."/>
            <person name="Neilson J.A."/>
            <person name="Onodera N.T."/>
            <person name="Poole A.M."/>
            <person name="Pritham E.J."/>
            <person name="Richards T.A."/>
            <person name="Rocap G."/>
            <person name="Roy S.W."/>
            <person name="Sarai C."/>
            <person name="Schaack S."/>
            <person name="Shirato S."/>
            <person name="Slamovits C.H."/>
            <person name="Spencer D.F."/>
            <person name="Suzuki S."/>
            <person name="Worden A.Z."/>
            <person name="Zauner S."/>
            <person name="Barry K."/>
            <person name="Bell C."/>
            <person name="Bharti A.K."/>
            <person name="Crow J.A."/>
            <person name="Grimwood J."/>
            <person name="Kramer R."/>
            <person name="Lindquist E."/>
            <person name="Lucas S."/>
            <person name="Salamov A."/>
            <person name="McFadden G.I."/>
            <person name="Lane C.E."/>
            <person name="Keeling P.J."/>
            <person name="Gray M.W."/>
            <person name="Grigoriev I.V."/>
            <person name="Archibald J.M."/>
        </authorList>
    </citation>
    <scope>NUCLEOTIDE SEQUENCE</scope>
    <source>
        <strain evidence="19">CCMP2712</strain>
    </source>
</reference>
<dbReference type="Gene3D" id="1.10.287.70">
    <property type="match status" value="2"/>
</dbReference>
<dbReference type="GO" id="GO:0098703">
    <property type="term" value="P:calcium ion import across plasma membrane"/>
    <property type="evidence" value="ECO:0007669"/>
    <property type="project" value="TreeGrafter"/>
</dbReference>
<keyword evidence="12" id="KW-0407">Ion channel</keyword>
<evidence type="ECO:0000256" key="10">
    <source>
        <dbReference type="ARBA" id="ARBA00023136"/>
    </source>
</evidence>